<dbReference type="Gene3D" id="3.40.50.720">
    <property type="entry name" value="NAD(P)-binding Rossmann-like Domain"/>
    <property type="match status" value="2"/>
</dbReference>
<gene>
    <name evidence="1" type="ORF">CITCOLO1_LOCUS19213</name>
</gene>
<keyword evidence="2" id="KW-1185">Reference proteome</keyword>
<dbReference type="Pfam" id="PF00106">
    <property type="entry name" value="adh_short"/>
    <property type="match status" value="1"/>
</dbReference>
<evidence type="ECO:0000313" key="1">
    <source>
        <dbReference type="EMBL" id="CAK9326851.1"/>
    </source>
</evidence>
<protein>
    <submittedName>
        <fullName evidence="1">Uncharacterized protein</fullName>
    </submittedName>
</protein>
<dbReference type="PANTHER" id="PTHR45267:SF2">
    <property type="entry name" value="NADPH-DEPENDENT PTERIN ALDEHYDE REDUCTASE"/>
    <property type="match status" value="1"/>
</dbReference>
<evidence type="ECO:0000313" key="2">
    <source>
        <dbReference type="Proteomes" id="UP001642487"/>
    </source>
</evidence>
<organism evidence="1 2">
    <name type="scientific">Citrullus colocynthis</name>
    <name type="common">colocynth</name>
    <dbReference type="NCBI Taxonomy" id="252529"/>
    <lineage>
        <taxon>Eukaryota</taxon>
        <taxon>Viridiplantae</taxon>
        <taxon>Streptophyta</taxon>
        <taxon>Embryophyta</taxon>
        <taxon>Tracheophyta</taxon>
        <taxon>Spermatophyta</taxon>
        <taxon>Magnoliopsida</taxon>
        <taxon>eudicotyledons</taxon>
        <taxon>Gunneridae</taxon>
        <taxon>Pentapetalae</taxon>
        <taxon>rosids</taxon>
        <taxon>fabids</taxon>
        <taxon>Cucurbitales</taxon>
        <taxon>Cucurbitaceae</taxon>
        <taxon>Benincaseae</taxon>
        <taxon>Citrullus</taxon>
    </lineage>
</organism>
<dbReference type="SUPFAM" id="SSF51735">
    <property type="entry name" value="NAD(P)-binding Rossmann-fold domains"/>
    <property type="match status" value="1"/>
</dbReference>
<dbReference type="PANTHER" id="PTHR45267">
    <property type="match status" value="1"/>
</dbReference>
<reference evidence="1 2" key="1">
    <citation type="submission" date="2024-03" db="EMBL/GenBank/DDBJ databases">
        <authorList>
            <person name="Gkanogiannis A."/>
            <person name="Becerra Lopez-Lavalle L."/>
        </authorList>
    </citation>
    <scope>NUCLEOTIDE SEQUENCE [LARGE SCALE GENOMIC DNA]</scope>
</reference>
<dbReference type="InterPro" id="IPR036291">
    <property type="entry name" value="NAD(P)-bd_dom_sf"/>
</dbReference>
<name>A0ABP0Z2G1_9ROSI</name>
<proteinExistence type="predicted"/>
<dbReference type="CDD" id="cd05233">
    <property type="entry name" value="SDR_c"/>
    <property type="match status" value="1"/>
</dbReference>
<dbReference type="InterPro" id="IPR002347">
    <property type="entry name" value="SDR_fam"/>
</dbReference>
<dbReference type="EMBL" id="OZ021741">
    <property type="protein sequence ID" value="CAK9326851.1"/>
    <property type="molecule type" value="Genomic_DNA"/>
</dbReference>
<sequence length="140" mass="15049">MEAMKKSSNDSVKEMAGIVVDKIGVPDIIVNNAGVFNGQGKIWEIPKQEFDNASAYCSSKWAIEGLSISVAKEIPKGMTIMALDPGIVNTDMLFTLLGNIASQFQTPSKWAMKAAPMILNLTRMDNGASLTVDDPGVLPF</sequence>
<dbReference type="Proteomes" id="UP001642487">
    <property type="component" value="Chromosome 7"/>
</dbReference>
<dbReference type="InterPro" id="IPR053241">
    <property type="entry name" value="NADPH_pterin_aldehyde_rdct"/>
</dbReference>
<accession>A0ABP0Z2G1</accession>